<evidence type="ECO:0000256" key="2">
    <source>
        <dbReference type="ARBA" id="ARBA00022448"/>
    </source>
</evidence>
<comment type="caution">
    <text evidence="9">The sequence shown here is derived from an EMBL/GenBank/DDBJ whole genome shotgun (WGS) entry which is preliminary data.</text>
</comment>
<organism evidence="9 10">
    <name type="scientific">Sulfuracidifex metallicus DSM 6482 = JCM 9184</name>
    <dbReference type="NCBI Taxonomy" id="523847"/>
    <lineage>
        <taxon>Archaea</taxon>
        <taxon>Thermoproteota</taxon>
        <taxon>Thermoprotei</taxon>
        <taxon>Sulfolobales</taxon>
        <taxon>Sulfolobaceae</taxon>
        <taxon>Sulfuracidifex</taxon>
    </lineage>
</organism>
<evidence type="ECO:0000256" key="5">
    <source>
        <dbReference type="ARBA" id="ARBA00023065"/>
    </source>
</evidence>
<dbReference type="OrthoDB" id="43245at2157"/>
<keyword evidence="3" id="KW-1003">Cell membrane</keyword>
<gene>
    <name evidence="9" type="ORF">GC250_01210</name>
</gene>
<comment type="similarity">
    <text evidence="1">Belongs to the V-ATPase E subunit family.</text>
</comment>
<keyword evidence="5" id="KW-0406">Ion transport</keyword>
<keyword evidence="7" id="KW-0066">ATP synthesis</keyword>
<evidence type="ECO:0000256" key="1">
    <source>
        <dbReference type="ARBA" id="ARBA00005901"/>
    </source>
</evidence>
<proteinExistence type="inferred from homology"/>
<dbReference type="InterPro" id="IPR002842">
    <property type="entry name" value="ATPase_V1_Esu"/>
</dbReference>
<name>A0A6A9QLQ3_SULME</name>
<dbReference type="Gene3D" id="3.30.2320.30">
    <property type="entry name" value="ATP synthase, E subunit, C-terminal"/>
    <property type="match status" value="1"/>
</dbReference>
<evidence type="ECO:0000256" key="7">
    <source>
        <dbReference type="ARBA" id="ARBA00023310"/>
    </source>
</evidence>
<dbReference type="GO" id="GO:0033178">
    <property type="term" value="C:proton-transporting two-sector ATPase complex, catalytic domain"/>
    <property type="evidence" value="ECO:0007669"/>
    <property type="project" value="InterPro"/>
</dbReference>
<evidence type="ECO:0000256" key="8">
    <source>
        <dbReference type="SAM" id="Coils"/>
    </source>
</evidence>
<dbReference type="GO" id="GO:0006754">
    <property type="term" value="P:ATP biosynthetic process"/>
    <property type="evidence" value="ECO:0007669"/>
    <property type="project" value="UniProtKB-KW"/>
</dbReference>
<keyword evidence="2" id="KW-0813">Transport</keyword>
<evidence type="ECO:0000256" key="4">
    <source>
        <dbReference type="ARBA" id="ARBA00022781"/>
    </source>
</evidence>
<evidence type="ECO:0000313" key="10">
    <source>
        <dbReference type="Proteomes" id="UP000470772"/>
    </source>
</evidence>
<accession>A0A6A9QLQ3</accession>
<dbReference type="AlphaFoldDB" id="A0A6A9QLQ3"/>
<keyword evidence="6" id="KW-0472">Membrane</keyword>
<evidence type="ECO:0000256" key="6">
    <source>
        <dbReference type="ARBA" id="ARBA00023136"/>
    </source>
</evidence>
<evidence type="ECO:0000256" key="3">
    <source>
        <dbReference type="ARBA" id="ARBA00022475"/>
    </source>
</evidence>
<reference evidence="9 10" key="1">
    <citation type="submission" date="2019-10" db="EMBL/GenBank/DDBJ databases">
        <title>Sequencing and Assembly of Multiple Reported Metal-Biooxidizing Members of the Extremely Thermoacidophilic Archaeal Family Sulfolobaceae.</title>
        <authorList>
            <person name="Counts J.A."/>
            <person name="Kelly R.M."/>
        </authorList>
    </citation>
    <scope>NUCLEOTIDE SEQUENCE [LARGE SCALE GENOMIC DNA]</scope>
    <source>
        <strain evidence="9 10">DSM 6482</strain>
    </source>
</reference>
<keyword evidence="4" id="KW-0375">Hydrogen ion transport</keyword>
<protein>
    <submittedName>
        <fullName evidence="9">Uncharacterized protein</fullName>
    </submittedName>
</protein>
<dbReference type="Pfam" id="PF01991">
    <property type="entry name" value="vATP-synt_E"/>
    <property type="match status" value="1"/>
</dbReference>
<dbReference type="SUPFAM" id="SSF160527">
    <property type="entry name" value="V-type ATPase subunit E-like"/>
    <property type="match status" value="1"/>
</dbReference>
<dbReference type="RefSeq" id="WP_054838755.1">
    <property type="nucleotide sequence ID" value="NZ_BBBY01000017.1"/>
</dbReference>
<feature type="coiled-coil region" evidence="8">
    <location>
        <begin position="24"/>
        <end position="77"/>
    </location>
</feature>
<keyword evidence="8" id="KW-0175">Coiled coil</keyword>
<dbReference type="EMBL" id="WGGD01000005">
    <property type="protein sequence ID" value="MUN28111.1"/>
    <property type="molecule type" value="Genomic_DNA"/>
</dbReference>
<dbReference type="GO" id="GO:0046961">
    <property type="term" value="F:proton-transporting ATPase activity, rotational mechanism"/>
    <property type="evidence" value="ECO:0007669"/>
    <property type="project" value="InterPro"/>
</dbReference>
<dbReference type="Proteomes" id="UP000470772">
    <property type="component" value="Unassembled WGS sequence"/>
</dbReference>
<sequence length="191" mass="22248">MQVEELFNRVVKEGLEDKAICQLDKALEQAKKIVENNHRKIEAEYLQKVEQYIRKNKEEIEGEKAKLEVENKRAILSEKEFWINKVYQEALNMINKVTSAPQYKEAMKGILQREVKSGNLVYCSKKDLDLVRSILKELDMDTEVQETEMLGGVKVLDRRSGEIKDYSLKLFLDQVFDNMRGKLSDVLFGDV</sequence>
<keyword evidence="10" id="KW-1185">Reference proteome</keyword>
<evidence type="ECO:0000313" key="9">
    <source>
        <dbReference type="EMBL" id="MUN28111.1"/>
    </source>
</evidence>
<dbReference type="InterPro" id="IPR038495">
    <property type="entry name" value="ATPase_E_C"/>
</dbReference>